<dbReference type="Proteomes" id="UP000187486">
    <property type="component" value="Unassembled WGS sequence"/>
</dbReference>
<dbReference type="STRING" id="76021.BS329_09680"/>
<dbReference type="RefSeq" id="WP_076158326.1">
    <property type="nucleotide sequence ID" value="NZ_JBEZVB010000012.1"/>
</dbReference>
<dbReference type="OrthoDB" id="3255134at2"/>
<name>A0A1R0KVQ2_9PSEU</name>
<accession>A0A1R0KVQ2</accession>
<dbReference type="Pfam" id="PF12686">
    <property type="entry name" value="DUF3800"/>
    <property type="match status" value="1"/>
</dbReference>
<organism evidence="1 2">
    <name type="scientific">Amycolatopsis coloradensis</name>
    <dbReference type="NCBI Taxonomy" id="76021"/>
    <lineage>
        <taxon>Bacteria</taxon>
        <taxon>Bacillati</taxon>
        <taxon>Actinomycetota</taxon>
        <taxon>Actinomycetes</taxon>
        <taxon>Pseudonocardiales</taxon>
        <taxon>Pseudonocardiaceae</taxon>
        <taxon>Amycolatopsis</taxon>
    </lineage>
</organism>
<sequence length="192" mass="21666">MSPPQAFVDESFHEDTTGGFYVLAAAVLPVARHDELREVMLEVRGNRRSSKLHWYPMDHQEKLDVTKRVADFDELQLVTIGSPVRPRRQERGRALCLQRLVAELHGAGVDTLIAEARQDELNKRDIASVRHARHLLPKGTSFQIEHRFGVDEPLLWIADIVAGAVRARINGNDAFFQPLSSCVHEVQVDTTT</sequence>
<proteinExistence type="predicted"/>
<evidence type="ECO:0008006" key="3">
    <source>
        <dbReference type="Google" id="ProtNLM"/>
    </source>
</evidence>
<reference evidence="1 2" key="1">
    <citation type="submission" date="2016-01" db="EMBL/GenBank/DDBJ databases">
        <title>Amycolatopsis coloradensis genome sequencing and assembly.</title>
        <authorList>
            <person name="Mayilraj S."/>
        </authorList>
    </citation>
    <scope>NUCLEOTIDE SEQUENCE [LARGE SCALE GENOMIC DNA]</scope>
    <source>
        <strain evidence="1 2">DSM 44225</strain>
    </source>
</reference>
<dbReference type="AlphaFoldDB" id="A0A1R0KVQ2"/>
<evidence type="ECO:0000313" key="2">
    <source>
        <dbReference type="Proteomes" id="UP000187486"/>
    </source>
</evidence>
<comment type="caution">
    <text evidence="1">The sequence shown here is derived from an EMBL/GenBank/DDBJ whole genome shotgun (WGS) entry which is preliminary data.</text>
</comment>
<dbReference type="InterPro" id="IPR024524">
    <property type="entry name" value="DUF3800"/>
</dbReference>
<dbReference type="EMBL" id="MQUQ01000005">
    <property type="protein sequence ID" value="OLZ53095.1"/>
    <property type="molecule type" value="Genomic_DNA"/>
</dbReference>
<protein>
    <recommendedName>
        <fullName evidence="3">DUF3800 domain-containing protein</fullName>
    </recommendedName>
</protein>
<gene>
    <name evidence="1" type="ORF">BS329_09680</name>
</gene>
<keyword evidence="2" id="KW-1185">Reference proteome</keyword>
<evidence type="ECO:0000313" key="1">
    <source>
        <dbReference type="EMBL" id="OLZ53095.1"/>
    </source>
</evidence>